<keyword evidence="4" id="KW-0418">Kinase</keyword>
<dbReference type="InterPro" id="IPR036940">
    <property type="entry name" value="PI3/4_kinase_cat_sf"/>
</dbReference>
<evidence type="ECO:0000256" key="3">
    <source>
        <dbReference type="ARBA" id="ARBA00022679"/>
    </source>
</evidence>
<organism evidence="7 8">
    <name type="scientific">Phytophthora sojae (strain P6497)</name>
    <name type="common">Soybean stem and root rot agent</name>
    <name type="synonym">Phytophthora megasperma f. sp. glycines</name>
    <dbReference type="NCBI Taxonomy" id="1094619"/>
    <lineage>
        <taxon>Eukaryota</taxon>
        <taxon>Sar</taxon>
        <taxon>Stramenopiles</taxon>
        <taxon>Oomycota</taxon>
        <taxon>Peronosporomycetes</taxon>
        <taxon>Peronosporales</taxon>
        <taxon>Peronosporaceae</taxon>
        <taxon>Phytophthora</taxon>
    </lineage>
</organism>
<keyword evidence="3" id="KW-0808">Transferase</keyword>
<evidence type="ECO:0000256" key="4">
    <source>
        <dbReference type="ARBA" id="ARBA00022777"/>
    </source>
</evidence>
<name>G4ZQG9_PHYSP</name>
<dbReference type="InterPro" id="IPR011009">
    <property type="entry name" value="Kinase-like_dom_sf"/>
</dbReference>
<dbReference type="GO" id="GO:0016020">
    <property type="term" value="C:membrane"/>
    <property type="evidence" value="ECO:0007669"/>
    <property type="project" value="TreeGrafter"/>
</dbReference>
<evidence type="ECO:0000259" key="6">
    <source>
        <dbReference type="PROSITE" id="PS50290"/>
    </source>
</evidence>
<feature type="compositionally biased region" description="Polar residues" evidence="5">
    <location>
        <begin position="728"/>
        <end position="737"/>
    </location>
</feature>
<accession>G4ZQG9</accession>
<feature type="region of interest" description="Disordered" evidence="5">
    <location>
        <begin position="228"/>
        <end position="264"/>
    </location>
</feature>
<protein>
    <recommendedName>
        <fullName evidence="2">1-phosphatidylinositol 4-kinase</fullName>
        <ecNumber evidence="2">2.7.1.67</ecNumber>
    </recommendedName>
</protein>
<evidence type="ECO:0000313" key="8">
    <source>
        <dbReference type="Proteomes" id="UP000002640"/>
    </source>
</evidence>
<evidence type="ECO:0000256" key="1">
    <source>
        <dbReference type="ARBA" id="ARBA00001686"/>
    </source>
</evidence>
<evidence type="ECO:0000313" key="7">
    <source>
        <dbReference type="EMBL" id="EGZ15497.1"/>
    </source>
</evidence>
<feature type="compositionally biased region" description="Low complexity" evidence="5">
    <location>
        <begin position="626"/>
        <end position="639"/>
    </location>
</feature>
<sequence length="1498" mass="165577">MALQGARRKAEGWKLPRRSRTNCHVHEHELLLPAAAGVVAARARGRDWSGEKNRSRRFERCFVWDSAQREALTSSASSAVTTTAALAPRRCIDAKKNAPYLMQAVVAAAIGPVNNASAQEGRKDATPSWSRPSEASSPAAQVKAAASSSPNGLLQLDTRSAPRAPYSMGATKMPPPAQRPKRLPVNEESSDDNQSEGWALADEESDWRTSSSSEPRFSLLALPSKVRSSVFRRPQRKTKERSGTADTTRTSSASSTPRDSALLLVNPQPDCENVEKFRVFWDEKLRSAMDRLRGEQEQHKDNDGDDDVFHLLLKLYAHQDVVAQLYSSYEANAAELEFYIPQLCTFLLHGNYAKQHQLECFLMSRSGDSLPFAHRLTWFLRSFCDDAREYQSEYLSVTASQDQEDSDLLTAIGRRAGVPALLMNSGLCVEEVSAVKPDNLQRRRSTIFPSDNELDSNTLETDEKFAGHLLSKRNSIQDEARTDEGNLQQIELFRQTPKFVEALTDLAEQLIPTPRPNRNAELRKGLSEIQEQRLPSDVIYLPIGNSCHRVKGIRVDECFTFSTKERVPYFLCVEVLDYSVQSPKAGTKKQRKRRKSKASRNQSRVFSLKLPFTNSDAELSIPVDDSPMSSSTSPESELSFVPSPSVASPLPEIDEENVPAFTESSITRQKDGDDVLDGEDGDDEKEDGDRKPRKSVQEDEDLHRAEEEQQDRLGQWNLPRPRRRSIKEYSSSASARSGGQFDSFYSSWFSKKAQEGDDEENDSVQVPLTSPNAADMVLEQDEDNDSAMKEVDVDAAEDAVPVDVEPTGDAVTDDVEVTEKTKAKEIAPPTAAPSVNGGIFSSIFSRKPKPEVDAQQSQVAASSRPNETETNNESAPAEADEQKTDMSEKTASSTPAQSGRLFSSLFSKKPADAAKPVVVSEDEPKLSESSSEECAGAIECGTAKLEVVPAESVGIFGSLFSMKPQTAPEPETASGDGVSSIEPSEDGASDNLEADEADGEESESKEALPSDTDPADGTTESASSLEPSEAGTSDDPAAEDADGEDTDSNDGLFSEDDENVVCEPERSPVEKPMEKSTSFASWFSRKPVTEVAEQYPTVKASDATAINDNKTASPEDTSAEGECTPEPSVPANKEDVVTQEEVAIHQRPRDLSVSLDFADPTAWKEKFDLEDGLTDDEPDAETGDTDALEADAEEDAETPEDDEKPMIVFRERWSEKEARVRRESPFGDHPGWRLLSVIVKSNDDLRQEQFAAQLIAQCDRIFREYSLPLSLRPYNVIATSATTGLIEAVPDTVSLDSLKRNDPGYTTLLDFYTRLHGEKETTGFARAQRNFIESLAAYSIVCYVFQIKDRHNGNILVDTDGHVIHIDFGFLLTNSPGSNWNFERAPFKLTDEFVELMGGPRSSSFRYFRTLCIRAYLALRRNMDQIVLLVEMMLVGNSDLPCFAGGKKAVIEGLRARLKPGARTSTCQVFVNQLIDQSINNWRTRWYDKYQRACLGIL</sequence>
<dbReference type="InterPro" id="IPR042236">
    <property type="entry name" value="PI3K_accessory_sf"/>
</dbReference>
<dbReference type="InterPro" id="IPR000403">
    <property type="entry name" value="PI3/4_kinase_cat_dom"/>
</dbReference>
<dbReference type="Gene3D" id="1.25.40.70">
    <property type="entry name" value="Phosphatidylinositol 3-kinase, accessory domain (PIK)"/>
    <property type="match status" value="1"/>
</dbReference>
<dbReference type="RefSeq" id="XP_009529246.1">
    <property type="nucleotide sequence ID" value="XM_009530951.1"/>
</dbReference>
<feature type="region of interest" description="Disordered" evidence="5">
    <location>
        <begin position="583"/>
        <end position="741"/>
    </location>
</feature>
<feature type="compositionally biased region" description="Basic residues" evidence="5">
    <location>
        <begin position="586"/>
        <end position="598"/>
    </location>
</feature>
<dbReference type="InParanoid" id="G4ZQG9"/>
<feature type="domain" description="PI3K/PI4K catalytic" evidence="6">
    <location>
        <begin position="1207"/>
        <end position="1483"/>
    </location>
</feature>
<dbReference type="Gene3D" id="1.10.1070.11">
    <property type="entry name" value="Phosphatidylinositol 3-/4-kinase, catalytic domain"/>
    <property type="match status" value="1"/>
</dbReference>
<dbReference type="CDD" id="cd05168">
    <property type="entry name" value="PI4Kc_III_beta"/>
    <property type="match status" value="1"/>
</dbReference>
<dbReference type="GO" id="GO:0048015">
    <property type="term" value="P:phosphatidylinositol-mediated signaling"/>
    <property type="evidence" value="ECO:0007669"/>
    <property type="project" value="TreeGrafter"/>
</dbReference>
<dbReference type="GO" id="GO:0046854">
    <property type="term" value="P:phosphatidylinositol phosphate biosynthetic process"/>
    <property type="evidence" value="ECO:0007669"/>
    <property type="project" value="InterPro"/>
</dbReference>
<keyword evidence="8" id="KW-1185">Reference proteome</keyword>
<dbReference type="GO" id="GO:0005737">
    <property type="term" value="C:cytoplasm"/>
    <property type="evidence" value="ECO:0007669"/>
    <property type="project" value="TreeGrafter"/>
</dbReference>
<evidence type="ECO:0000256" key="5">
    <source>
        <dbReference type="SAM" id="MobiDB-lite"/>
    </source>
</evidence>
<comment type="catalytic activity">
    <reaction evidence="1">
        <text>a 1,2-diacyl-sn-glycero-3-phospho-(1D-myo-inositol) + ATP = a 1,2-diacyl-sn-glycero-3-phospho-(1D-myo-inositol 4-phosphate) + ADP + H(+)</text>
        <dbReference type="Rhea" id="RHEA:19877"/>
        <dbReference type="ChEBI" id="CHEBI:15378"/>
        <dbReference type="ChEBI" id="CHEBI:30616"/>
        <dbReference type="ChEBI" id="CHEBI:57880"/>
        <dbReference type="ChEBI" id="CHEBI:58178"/>
        <dbReference type="ChEBI" id="CHEBI:456216"/>
        <dbReference type="EC" id="2.7.1.67"/>
    </reaction>
</comment>
<feature type="compositionally biased region" description="Basic and acidic residues" evidence="5">
    <location>
        <begin position="1063"/>
        <end position="1074"/>
    </location>
</feature>
<dbReference type="STRING" id="1094619.G4ZQG9"/>
<evidence type="ECO:0000256" key="2">
    <source>
        <dbReference type="ARBA" id="ARBA00012169"/>
    </source>
</evidence>
<dbReference type="SUPFAM" id="SSF48371">
    <property type="entry name" value="ARM repeat"/>
    <property type="match status" value="1"/>
</dbReference>
<dbReference type="PROSITE" id="PS50290">
    <property type="entry name" value="PI3_4_KINASE_3"/>
    <property type="match status" value="1"/>
</dbReference>
<dbReference type="SUPFAM" id="SSF56112">
    <property type="entry name" value="Protein kinase-like (PK-like)"/>
    <property type="match status" value="1"/>
</dbReference>
<dbReference type="InterPro" id="IPR057754">
    <property type="entry name" value="PI4-kinase_beta/PIK1_cat"/>
</dbReference>
<feature type="compositionally biased region" description="Polar residues" evidence="5">
    <location>
        <begin position="889"/>
        <end position="906"/>
    </location>
</feature>
<feature type="compositionally biased region" description="Polar residues" evidence="5">
    <location>
        <begin position="1104"/>
        <end position="1116"/>
    </location>
</feature>
<feature type="region of interest" description="Disordered" evidence="5">
    <location>
        <begin position="752"/>
        <end position="771"/>
    </location>
</feature>
<dbReference type="KEGG" id="psoj:PHYSODRAFT_346601"/>
<dbReference type="GeneID" id="20648807"/>
<feature type="region of interest" description="Disordered" evidence="5">
    <location>
        <begin position="1167"/>
        <end position="1204"/>
    </location>
</feature>
<proteinExistence type="predicted"/>
<dbReference type="InterPro" id="IPR016024">
    <property type="entry name" value="ARM-type_fold"/>
</dbReference>
<feature type="compositionally biased region" description="Low complexity" evidence="5">
    <location>
        <begin position="244"/>
        <end position="261"/>
    </location>
</feature>
<dbReference type="EMBL" id="JH159155">
    <property type="protein sequence ID" value="EGZ15497.1"/>
    <property type="molecule type" value="Genomic_DNA"/>
</dbReference>
<feature type="compositionally biased region" description="Polar residues" evidence="5">
    <location>
        <begin position="854"/>
        <end position="874"/>
    </location>
</feature>
<feature type="region of interest" description="Disordered" evidence="5">
    <location>
        <begin position="796"/>
        <end position="815"/>
    </location>
</feature>
<dbReference type="PROSITE" id="PS00915">
    <property type="entry name" value="PI3_4_KINASE_1"/>
    <property type="match status" value="1"/>
</dbReference>
<feature type="compositionally biased region" description="Acidic residues" evidence="5">
    <location>
        <begin position="1170"/>
        <end position="1203"/>
    </location>
</feature>
<dbReference type="PANTHER" id="PTHR10048:SF22">
    <property type="entry name" value="PHOSPHATIDYLINOSITOL 4-KINASE BETA"/>
    <property type="match status" value="1"/>
</dbReference>
<feature type="region of interest" description="Disordered" evidence="5">
    <location>
        <begin position="117"/>
        <end position="215"/>
    </location>
</feature>
<feature type="compositionally biased region" description="Basic and acidic residues" evidence="5">
    <location>
        <begin position="1132"/>
        <end position="1146"/>
    </location>
</feature>
<dbReference type="GO" id="GO:0004430">
    <property type="term" value="F:1-phosphatidylinositol 4-kinase activity"/>
    <property type="evidence" value="ECO:0007669"/>
    <property type="project" value="UniProtKB-EC"/>
</dbReference>
<dbReference type="Gene3D" id="3.30.1010.10">
    <property type="entry name" value="Phosphatidylinositol 3-kinase Catalytic Subunit, Chain A, domain 4"/>
    <property type="match status" value="1"/>
</dbReference>
<feature type="compositionally biased region" description="Acidic residues" evidence="5">
    <location>
        <begin position="1036"/>
        <end position="1060"/>
    </location>
</feature>
<feature type="region of interest" description="Disordered" evidence="5">
    <location>
        <begin position="820"/>
        <end position="934"/>
    </location>
</feature>
<feature type="compositionally biased region" description="Acidic residues" evidence="5">
    <location>
        <begin position="674"/>
        <end position="686"/>
    </location>
</feature>
<dbReference type="PANTHER" id="PTHR10048">
    <property type="entry name" value="PHOSPHATIDYLINOSITOL KINASE"/>
    <property type="match status" value="1"/>
</dbReference>
<dbReference type="InterPro" id="IPR015433">
    <property type="entry name" value="PI3/4_kinase"/>
</dbReference>
<dbReference type="SMR" id="G4ZQG9"/>
<dbReference type="Proteomes" id="UP000002640">
    <property type="component" value="Unassembled WGS sequence"/>
</dbReference>
<dbReference type="InterPro" id="IPR018936">
    <property type="entry name" value="PI3/4_kinase_CS"/>
</dbReference>
<dbReference type="FunFam" id="1.10.1070.11:FF:000016">
    <property type="entry name" value="PIK1p Phosphatidylinositol 4-kinase"/>
    <property type="match status" value="1"/>
</dbReference>
<dbReference type="SMART" id="SM00146">
    <property type="entry name" value="PI3Kc"/>
    <property type="match status" value="1"/>
</dbReference>
<feature type="region of interest" description="Disordered" evidence="5">
    <location>
        <begin position="961"/>
        <end position="1146"/>
    </location>
</feature>
<reference evidence="7 8" key="1">
    <citation type="journal article" date="2006" name="Science">
        <title>Phytophthora genome sequences uncover evolutionary origins and mechanisms of pathogenesis.</title>
        <authorList>
            <person name="Tyler B.M."/>
            <person name="Tripathy S."/>
            <person name="Zhang X."/>
            <person name="Dehal P."/>
            <person name="Jiang R.H."/>
            <person name="Aerts A."/>
            <person name="Arredondo F.D."/>
            <person name="Baxter L."/>
            <person name="Bensasson D."/>
            <person name="Beynon J.L."/>
            <person name="Chapman J."/>
            <person name="Damasceno C.M."/>
            <person name="Dorrance A.E."/>
            <person name="Dou D."/>
            <person name="Dickerman A.W."/>
            <person name="Dubchak I.L."/>
            <person name="Garbelotto M."/>
            <person name="Gijzen M."/>
            <person name="Gordon S.G."/>
            <person name="Govers F."/>
            <person name="Grunwald N.J."/>
            <person name="Huang W."/>
            <person name="Ivors K.L."/>
            <person name="Jones R.W."/>
            <person name="Kamoun S."/>
            <person name="Krampis K."/>
            <person name="Lamour K.H."/>
            <person name="Lee M.K."/>
            <person name="McDonald W.H."/>
            <person name="Medina M."/>
            <person name="Meijer H.J."/>
            <person name="Nordberg E.K."/>
            <person name="Maclean D.J."/>
            <person name="Ospina-Giraldo M.D."/>
            <person name="Morris P.F."/>
            <person name="Phuntumart V."/>
            <person name="Putnam N.H."/>
            <person name="Rash S."/>
            <person name="Rose J.K."/>
            <person name="Sakihama Y."/>
            <person name="Salamov A.A."/>
            <person name="Savidor A."/>
            <person name="Scheuring C.F."/>
            <person name="Smith B.M."/>
            <person name="Sobral B.W."/>
            <person name="Terry A."/>
            <person name="Torto-Alalibo T.A."/>
            <person name="Win J."/>
            <person name="Xu Z."/>
            <person name="Zhang H."/>
            <person name="Grigoriev I.V."/>
            <person name="Rokhsar D.S."/>
            <person name="Boore J.L."/>
        </authorList>
    </citation>
    <scope>NUCLEOTIDE SEQUENCE [LARGE SCALE GENOMIC DNA]</scope>
    <source>
        <strain evidence="7 8">P6497</strain>
    </source>
</reference>
<dbReference type="EC" id="2.7.1.67" evidence="2"/>
<dbReference type="Pfam" id="PF00454">
    <property type="entry name" value="PI3_PI4_kinase"/>
    <property type="match status" value="1"/>
</dbReference>
<gene>
    <name evidence="7" type="ORF">PHYSODRAFT_346601</name>
</gene>
<dbReference type="OMA" id="YIPQLCT"/>
<feature type="compositionally biased region" description="Acidic residues" evidence="5">
    <location>
        <begin position="983"/>
        <end position="1001"/>
    </location>
</feature>
<feature type="compositionally biased region" description="Low complexity" evidence="5">
    <location>
        <begin position="135"/>
        <end position="149"/>
    </location>
</feature>
<feature type="compositionally biased region" description="Basic and acidic residues" evidence="5">
    <location>
        <begin position="687"/>
        <end position="711"/>
    </location>
</feature>